<reference evidence="9" key="1">
    <citation type="submission" date="2013-03" db="EMBL/GenBank/DDBJ databases">
        <title>The Genome Sequence of Anopheles dirus WRAIR2.</title>
        <authorList>
            <consortium name="The Broad Institute Genomics Platform"/>
            <person name="Neafsey D.E."/>
            <person name="Walton C."/>
            <person name="Walker B."/>
            <person name="Young S.K."/>
            <person name="Zeng Q."/>
            <person name="Gargeya S."/>
            <person name="Fitzgerald M."/>
            <person name="Haas B."/>
            <person name="Abouelleil A."/>
            <person name="Allen A.W."/>
            <person name="Alvarado L."/>
            <person name="Arachchi H.M."/>
            <person name="Berlin A.M."/>
            <person name="Chapman S.B."/>
            <person name="Gainer-Dewar J."/>
            <person name="Goldberg J."/>
            <person name="Griggs A."/>
            <person name="Gujja S."/>
            <person name="Hansen M."/>
            <person name="Howarth C."/>
            <person name="Imamovic A."/>
            <person name="Ireland A."/>
            <person name="Larimer J."/>
            <person name="McCowan C."/>
            <person name="Murphy C."/>
            <person name="Pearson M."/>
            <person name="Poon T.W."/>
            <person name="Priest M."/>
            <person name="Roberts A."/>
            <person name="Saif S."/>
            <person name="Shea T."/>
            <person name="Sisk P."/>
            <person name="Sykes S."/>
            <person name="Wortman J."/>
            <person name="Nusbaum C."/>
            <person name="Birren B."/>
        </authorList>
    </citation>
    <scope>NUCLEOTIDE SEQUENCE [LARGE SCALE GENOMIC DNA]</scope>
    <source>
        <strain evidence="9">WRAIR2</strain>
    </source>
</reference>
<protein>
    <recommendedName>
        <fullName evidence="7">Lipase domain-containing protein</fullName>
    </recommendedName>
</protein>
<feature type="chain" id="PRO_5008129090" description="Lipase domain-containing protein" evidence="6">
    <location>
        <begin position="28"/>
        <end position="831"/>
    </location>
</feature>
<name>A0A182MY87_9DIPT</name>
<feature type="compositionally biased region" description="Low complexity" evidence="5">
    <location>
        <begin position="776"/>
        <end position="793"/>
    </location>
</feature>
<dbReference type="GO" id="GO:0016298">
    <property type="term" value="F:lipase activity"/>
    <property type="evidence" value="ECO:0007669"/>
    <property type="project" value="InterPro"/>
</dbReference>
<dbReference type="STRING" id="7168.A0A182MY87"/>
<dbReference type="GO" id="GO:0017171">
    <property type="term" value="F:serine hydrolase activity"/>
    <property type="evidence" value="ECO:0007669"/>
    <property type="project" value="TreeGrafter"/>
</dbReference>
<dbReference type="VEuPathDB" id="VectorBase:ADIR000342"/>
<organism evidence="8 9">
    <name type="scientific">Anopheles dirus</name>
    <dbReference type="NCBI Taxonomy" id="7168"/>
    <lineage>
        <taxon>Eukaryota</taxon>
        <taxon>Metazoa</taxon>
        <taxon>Ecdysozoa</taxon>
        <taxon>Arthropoda</taxon>
        <taxon>Hexapoda</taxon>
        <taxon>Insecta</taxon>
        <taxon>Pterygota</taxon>
        <taxon>Neoptera</taxon>
        <taxon>Endopterygota</taxon>
        <taxon>Diptera</taxon>
        <taxon>Nematocera</taxon>
        <taxon>Culicoidea</taxon>
        <taxon>Culicidae</taxon>
        <taxon>Anophelinae</taxon>
        <taxon>Anopheles</taxon>
    </lineage>
</organism>
<dbReference type="InterPro" id="IPR000734">
    <property type="entry name" value="TAG_lipase"/>
</dbReference>
<evidence type="ECO:0000256" key="6">
    <source>
        <dbReference type="SAM" id="SignalP"/>
    </source>
</evidence>
<dbReference type="Gene3D" id="3.40.50.1820">
    <property type="entry name" value="alpha/beta hydrolase"/>
    <property type="match status" value="2"/>
</dbReference>
<dbReference type="Proteomes" id="UP000075884">
    <property type="component" value="Unassembled WGS sequence"/>
</dbReference>
<feature type="compositionally biased region" description="Polar residues" evidence="5">
    <location>
        <begin position="83"/>
        <end position="97"/>
    </location>
</feature>
<dbReference type="GO" id="GO:0016042">
    <property type="term" value="P:lipid catabolic process"/>
    <property type="evidence" value="ECO:0007669"/>
    <property type="project" value="TreeGrafter"/>
</dbReference>
<sequence>MSSCRGSTTVSVSVVALVLLALQLTEAYRVGKFGARLIGRIRERRLERQQLRQRALIASNEAYHDYSWDDRDEAIGAGRSAGENGTNSEDYETSLTGTGAEEGRRPPPLPPALLAFKPNPRRSLFEGKIQFRFYHGGNLTKQTTMVEDDRLLNGTECSADERFALIVHGWHENCYEVPWVLALRENLRLHRGGCVACMDYSAYSSGGYGGLVGVFRDIRDVLMHFLQQLRYEGVQFERMFLFGFSFGAQLALDVGSRIGAQELEAIDTCDMAGPGFDSDRAFKQMDFRSAAKNVQCIHTSIDKGTKFPNKCHQNWRMGQCGLRQAAAGPPPLGSHGLCPVFYNVAFKYQFLAQPKPMECLSLGETASYPRNYRMGYMETRKSEVRGELFAQTSDVFPYTVFTNPYNIFDFYLRRESGAEAFSFTTDESTAVSASNLIETNKTHKKEASDNPYTPLPDTSLCAMFVRRCAKLALPIAVAMMVLGMMGRPVDADRFQDNIFFNYYNSTGDLVHIYNLAENNTYEYDKECHPGSKFAIVVFGWKIDCEKYFVQDLISNLTKHRGGCVMCMNYDRFAQLPTYARLRRNFKDIYGVLRQKLEFLDKEGFNPDDGYLYGFSFGAQVALSAAKEYGTRKLKEIDACDIVGTGFDTTDTNAPNHRTAAKNVQCIHTSRNYGTRHRTSCHQDWIMGDCGTNQLAAPLSAWGSHGVCTLFYNSAFTHDFLARAKPSNCTGESEVRSWPEGFKMGYNEQRKATIRGQLFSPTFAVFPFNINVTATGNATAGTTTTTPVPAPGANDIEQFPGFQFRSAANGLPREDDDEDYADDVLENSGEEA</sequence>
<dbReference type="GO" id="GO:0005615">
    <property type="term" value="C:extracellular space"/>
    <property type="evidence" value="ECO:0007669"/>
    <property type="project" value="TreeGrafter"/>
</dbReference>
<dbReference type="PANTHER" id="PTHR11610">
    <property type="entry name" value="LIPASE"/>
    <property type="match status" value="1"/>
</dbReference>
<evidence type="ECO:0000313" key="8">
    <source>
        <dbReference type="EnsemblMetazoa" id="ADIR000342-PA"/>
    </source>
</evidence>
<proteinExistence type="inferred from homology"/>
<keyword evidence="6" id="KW-0732">Signal</keyword>
<feature type="domain" description="Lipase" evidence="7">
    <location>
        <begin position="123"/>
        <end position="302"/>
    </location>
</feature>
<dbReference type="AlphaFoldDB" id="A0A182MY87"/>
<feature type="region of interest" description="Disordered" evidence="5">
    <location>
        <begin position="77"/>
        <end position="109"/>
    </location>
</feature>
<feature type="compositionally biased region" description="Acidic residues" evidence="5">
    <location>
        <begin position="813"/>
        <end position="831"/>
    </location>
</feature>
<evidence type="ECO:0000256" key="4">
    <source>
        <dbReference type="RuleBase" id="RU004262"/>
    </source>
</evidence>
<comment type="subcellular location">
    <subcellularLocation>
        <location evidence="1">Secreted</location>
    </subcellularLocation>
</comment>
<reference evidence="8" key="2">
    <citation type="submission" date="2020-05" db="UniProtKB">
        <authorList>
            <consortium name="EnsemblMetazoa"/>
        </authorList>
    </citation>
    <scope>IDENTIFICATION</scope>
    <source>
        <strain evidence="8">WRAIR2</strain>
    </source>
</reference>
<keyword evidence="9" id="KW-1185">Reference proteome</keyword>
<feature type="region of interest" description="Disordered" evidence="5">
    <location>
        <begin position="776"/>
        <end position="831"/>
    </location>
</feature>
<dbReference type="Pfam" id="PF00151">
    <property type="entry name" value="Lipase"/>
    <property type="match status" value="2"/>
</dbReference>
<evidence type="ECO:0000256" key="1">
    <source>
        <dbReference type="ARBA" id="ARBA00004613"/>
    </source>
</evidence>
<evidence type="ECO:0000256" key="3">
    <source>
        <dbReference type="ARBA" id="ARBA00022525"/>
    </source>
</evidence>
<accession>A0A182MY87</accession>
<dbReference type="InterPro" id="IPR013818">
    <property type="entry name" value="Lipase"/>
</dbReference>
<keyword evidence="3" id="KW-0964">Secreted</keyword>
<dbReference type="SUPFAM" id="SSF53474">
    <property type="entry name" value="alpha/beta-Hydrolases"/>
    <property type="match status" value="2"/>
</dbReference>
<evidence type="ECO:0000256" key="5">
    <source>
        <dbReference type="SAM" id="MobiDB-lite"/>
    </source>
</evidence>
<dbReference type="EnsemblMetazoa" id="ADIR000342-RA">
    <property type="protein sequence ID" value="ADIR000342-PA"/>
    <property type="gene ID" value="ADIR000342"/>
</dbReference>
<evidence type="ECO:0000256" key="2">
    <source>
        <dbReference type="ARBA" id="ARBA00010701"/>
    </source>
</evidence>
<feature type="signal peptide" evidence="6">
    <location>
        <begin position="1"/>
        <end position="27"/>
    </location>
</feature>
<dbReference type="InterPro" id="IPR029058">
    <property type="entry name" value="AB_hydrolase_fold"/>
</dbReference>
<comment type="similarity">
    <text evidence="2 4">Belongs to the AB hydrolase superfamily. Lipase family.</text>
</comment>
<evidence type="ECO:0000259" key="7">
    <source>
        <dbReference type="Pfam" id="PF00151"/>
    </source>
</evidence>
<evidence type="ECO:0000313" key="9">
    <source>
        <dbReference type="Proteomes" id="UP000075884"/>
    </source>
</evidence>
<dbReference type="PANTHER" id="PTHR11610:SF104">
    <property type="entry name" value="AGAP010328-PA"/>
    <property type="match status" value="1"/>
</dbReference>
<feature type="domain" description="Lipase" evidence="7">
    <location>
        <begin position="528"/>
        <end position="671"/>
    </location>
</feature>